<reference evidence="2 3" key="1">
    <citation type="submission" date="2021-03" db="EMBL/GenBank/DDBJ databases">
        <title>novel species isolated from a fishpond in China.</title>
        <authorList>
            <person name="Lu H."/>
            <person name="Cai Z."/>
        </authorList>
    </citation>
    <scope>NUCLEOTIDE SEQUENCE [LARGE SCALE GENOMIC DNA]</scope>
    <source>
        <strain evidence="2 3">YJ13C</strain>
    </source>
</reference>
<keyword evidence="1" id="KW-1133">Transmembrane helix</keyword>
<evidence type="ECO:0000256" key="1">
    <source>
        <dbReference type="SAM" id="Phobius"/>
    </source>
</evidence>
<dbReference type="RefSeq" id="WP_206587619.1">
    <property type="nucleotide sequence ID" value="NZ_JAFKCU010000003.1"/>
</dbReference>
<gene>
    <name evidence="2" type="ORF">J0A69_16105</name>
</gene>
<evidence type="ECO:0000313" key="3">
    <source>
        <dbReference type="Proteomes" id="UP000664480"/>
    </source>
</evidence>
<dbReference type="Proteomes" id="UP000664480">
    <property type="component" value="Unassembled WGS sequence"/>
</dbReference>
<proteinExistence type="predicted"/>
<organism evidence="2 3">
    <name type="scientific">Algoriphagus pacificus</name>
    <dbReference type="NCBI Taxonomy" id="2811234"/>
    <lineage>
        <taxon>Bacteria</taxon>
        <taxon>Pseudomonadati</taxon>
        <taxon>Bacteroidota</taxon>
        <taxon>Cytophagia</taxon>
        <taxon>Cytophagales</taxon>
        <taxon>Cyclobacteriaceae</taxon>
        <taxon>Algoriphagus</taxon>
    </lineage>
</organism>
<feature type="transmembrane region" description="Helical" evidence="1">
    <location>
        <begin position="132"/>
        <end position="152"/>
    </location>
</feature>
<dbReference type="EMBL" id="JAFKCU010000003">
    <property type="protein sequence ID" value="MBN7816969.1"/>
    <property type="molecule type" value="Genomic_DNA"/>
</dbReference>
<evidence type="ECO:0008006" key="4">
    <source>
        <dbReference type="Google" id="ProtNLM"/>
    </source>
</evidence>
<keyword evidence="1" id="KW-0812">Transmembrane</keyword>
<sequence length="158" mass="17599">MKKIGIVTYILLIGLTFMQAGASLFAIVVNISILIESPPASLITAQGPYAFNPDIFWEKFPSLVLLTLVLTLIFNWKSSLRKWVLSGGLVWILSGVVGFVLLSPTQTEFLSTEFSNAIDLELKELGKSWRNFSLLFMVLSASSGFIYLTGVFKHYKEL</sequence>
<feature type="transmembrane region" description="Helical" evidence="1">
    <location>
        <begin position="83"/>
        <end position="102"/>
    </location>
</feature>
<keyword evidence="1" id="KW-0472">Membrane</keyword>
<feature type="transmembrane region" description="Helical" evidence="1">
    <location>
        <begin position="7"/>
        <end position="35"/>
    </location>
</feature>
<name>A0ABS3CMU2_9BACT</name>
<keyword evidence="3" id="KW-1185">Reference proteome</keyword>
<feature type="transmembrane region" description="Helical" evidence="1">
    <location>
        <begin position="55"/>
        <end position="76"/>
    </location>
</feature>
<comment type="caution">
    <text evidence="2">The sequence shown here is derived from an EMBL/GenBank/DDBJ whole genome shotgun (WGS) entry which is preliminary data.</text>
</comment>
<protein>
    <recommendedName>
        <fullName evidence="4">DUF1772 domain-containing protein</fullName>
    </recommendedName>
</protein>
<evidence type="ECO:0000313" key="2">
    <source>
        <dbReference type="EMBL" id="MBN7816969.1"/>
    </source>
</evidence>
<accession>A0ABS3CMU2</accession>